<dbReference type="Proteomes" id="UP000533598">
    <property type="component" value="Unassembled WGS sequence"/>
</dbReference>
<organism evidence="1 2">
    <name type="scientific">Crossiella cryophila</name>
    <dbReference type="NCBI Taxonomy" id="43355"/>
    <lineage>
        <taxon>Bacteria</taxon>
        <taxon>Bacillati</taxon>
        <taxon>Actinomycetota</taxon>
        <taxon>Actinomycetes</taxon>
        <taxon>Pseudonocardiales</taxon>
        <taxon>Pseudonocardiaceae</taxon>
        <taxon>Crossiella</taxon>
    </lineage>
</organism>
<accession>A0A7W7C7Z7</accession>
<dbReference type="AlphaFoldDB" id="A0A7W7C7Z7"/>
<name>A0A7W7C7Z7_9PSEU</name>
<reference evidence="1 2" key="1">
    <citation type="submission" date="2020-08" db="EMBL/GenBank/DDBJ databases">
        <title>Sequencing the genomes of 1000 actinobacteria strains.</title>
        <authorList>
            <person name="Klenk H.-P."/>
        </authorList>
    </citation>
    <scope>NUCLEOTIDE SEQUENCE [LARGE SCALE GENOMIC DNA]</scope>
    <source>
        <strain evidence="1 2">DSM 44230</strain>
    </source>
</reference>
<dbReference type="RefSeq" id="WP_185001990.1">
    <property type="nucleotide sequence ID" value="NZ_BAAAUI010000016.1"/>
</dbReference>
<protein>
    <submittedName>
        <fullName evidence="1">Uncharacterized protein</fullName>
    </submittedName>
</protein>
<gene>
    <name evidence="1" type="ORF">HNR67_002245</name>
</gene>
<keyword evidence="2" id="KW-1185">Reference proteome</keyword>
<evidence type="ECO:0000313" key="1">
    <source>
        <dbReference type="EMBL" id="MBB4676127.1"/>
    </source>
</evidence>
<comment type="caution">
    <text evidence="1">The sequence shown here is derived from an EMBL/GenBank/DDBJ whole genome shotgun (WGS) entry which is preliminary data.</text>
</comment>
<sequence length="64" mass="6483">MAFTAEMLISVRENNSAQVSVRNDGKLSLGKIVSAEGQFKATGAVPAGVTSANIAGCIAEASQD</sequence>
<evidence type="ECO:0000313" key="2">
    <source>
        <dbReference type="Proteomes" id="UP000533598"/>
    </source>
</evidence>
<dbReference type="EMBL" id="JACHMH010000001">
    <property type="protein sequence ID" value="MBB4676127.1"/>
    <property type="molecule type" value="Genomic_DNA"/>
</dbReference>
<proteinExistence type="predicted"/>